<keyword evidence="5 10" id="KW-0145">Chemotaxis</keyword>
<dbReference type="InterPro" id="IPR005503">
    <property type="entry name" value="FliL"/>
</dbReference>
<dbReference type="AlphaFoldDB" id="A0A1S1HJ80"/>
<keyword evidence="11" id="KW-0969">Cilium</keyword>
<evidence type="ECO:0000313" key="11">
    <source>
        <dbReference type="EMBL" id="OHT21511.1"/>
    </source>
</evidence>
<dbReference type="RefSeq" id="WP_070934592.1">
    <property type="nucleotide sequence ID" value="NZ_MIPT01000001.1"/>
</dbReference>
<keyword evidence="6 10" id="KW-0812">Transmembrane</keyword>
<evidence type="ECO:0000256" key="4">
    <source>
        <dbReference type="ARBA" id="ARBA00022475"/>
    </source>
</evidence>
<evidence type="ECO:0000256" key="5">
    <source>
        <dbReference type="ARBA" id="ARBA00022500"/>
    </source>
</evidence>
<dbReference type="GO" id="GO:0006935">
    <property type="term" value="P:chemotaxis"/>
    <property type="evidence" value="ECO:0007669"/>
    <property type="project" value="UniProtKB-KW"/>
</dbReference>
<dbReference type="Proteomes" id="UP000179467">
    <property type="component" value="Unassembled WGS sequence"/>
</dbReference>
<evidence type="ECO:0000256" key="8">
    <source>
        <dbReference type="ARBA" id="ARBA00022989"/>
    </source>
</evidence>
<keyword evidence="11" id="KW-0966">Cell projection</keyword>
<keyword evidence="4" id="KW-1003">Cell membrane</keyword>
<evidence type="ECO:0000256" key="3">
    <source>
        <dbReference type="ARBA" id="ARBA00008281"/>
    </source>
</evidence>
<dbReference type="Pfam" id="PF03748">
    <property type="entry name" value="FliL"/>
    <property type="match status" value="1"/>
</dbReference>
<comment type="caution">
    <text evidence="11">The sequence shown here is derived from an EMBL/GenBank/DDBJ whole genome shotgun (WGS) entry which is preliminary data.</text>
</comment>
<keyword evidence="8 10" id="KW-1133">Transmembrane helix</keyword>
<dbReference type="GO" id="GO:0005886">
    <property type="term" value="C:plasma membrane"/>
    <property type="evidence" value="ECO:0007669"/>
    <property type="project" value="UniProtKB-SubCell"/>
</dbReference>
<dbReference type="OrthoDB" id="7304620at2"/>
<evidence type="ECO:0000256" key="10">
    <source>
        <dbReference type="RuleBase" id="RU364125"/>
    </source>
</evidence>
<feature type="transmembrane region" description="Helical" evidence="10">
    <location>
        <begin position="26"/>
        <end position="46"/>
    </location>
</feature>
<evidence type="ECO:0000313" key="12">
    <source>
        <dbReference type="Proteomes" id="UP000179467"/>
    </source>
</evidence>
<dbReference type="EMBL" id="MIPT01000001">
    <property type="protein sequence ID" value="OHT21511.1"/>
    <property type="molecule type" value="Genomic_DNA"/>
</dbReference>
<name>A0A1S1HJ80_9SPHN</name>
<proteinExistence type="inferred from homology"/>
<evidence type="ECO:0000256" key="7">
    <source>
        <dbReference type="ARBA" id="ARBA00022779"/>
    </source>
</evidence>
<reference evidence="11 12" key="1">
    <citation type="submission" date="2016-09" db="EMBL/GenBank/DDBJ databases">
        <title>Metabolic pathway, cell adaptation mechanisms and a novel monoxygenase revealed through proteogenomic-transcription analysis of a Sphingomonas haloaromaticamans strain degrading the fungicide ortho-phenylphenol.</title>
        <authorList>
            <person name="Perruchon C."/>
            <person name="Papadopoulou E.S."/>
            <person name="Rousidou C."/>
            <person name="Vasileiadis S."/>
            <person name="Tanou G."/>
            <person name="Amoutzias G."/>
            <person name="Molassiotis A."/>
            <person name="Karpouzas D.G."/>
        </authorList>
    </citation>
    <scope>NUCLEOTIDE SEQUENCE [LARGE SCALE GENOMIC DNA]</scope>
    <source>
        <strain evidence="11 12">P3</strain>
    </source>
</reference>
<dbReference type="GO" id="GO:0071978">
    <property type="term" value="P:bacterial-type flagellum-dependent swarming motility"/>
    <property type="evidence" value="ECO:0007669"/>
    <property type="project" value="TreeGrafter"/>
</dbReference>
<evidence type="ECO:0000256" key="9">
    <source>
        <dbReference type="ARBA" id="ARBA00023136"/>
    </source>
</evidence>
<dbReference type="PANTHER" id="PTHR35091">
    <property type="entry name" value="FLAGELLAR PROTEIN FLIL"/>
    <property type="match status" value="1"/>
</dbReference>
<protein>
    <recommendedName>
        <fullName evidence="10">Flagellar protein FliL</fullName>
    </recommendedName>
</protein>
<keyword evidence="11" id="KW-0282">Flagellum</keyword>
<keyword evidence="9 10" id="KW-0472">Membrane</keyword>
<keyword evidence="10" id="KW-0997">Cell inner membrane</keyword>
<accession>A0A1S1HJ80</accession>
<dbReference type="PANTHER" id="PTHR35091:SF2">
    <property type="entry name" value="FLAGELLAR PROTEIN FLIL"/>
    <property type="match status" value="1"/>
</dbReference>
<dbReference type="GO" id="GO:0009425">
    <property type="term" value="C:bacterial-type flagellum basal body"/>
    <property type="evidence" value="ECO:0007669"/>
    <property type="project" value="InterPro"/>
</dbReference>
<evidence type="ECO:0000256" key="6">
    <source>
        <dbReference type="ARBA" id="ARBA00022692"/>
    </source>
</evidence>
<comment type="subcellular location">
    <subcellularLocation>
        <location evidence="10">Cell inner membrane</location>
    </subcellularLocation>
    <subcellularLocation>
        <location evidence="2">Cell membrane</location>
        <topology evidence="2">Single-pass membrane protein</topology>
    </subcellularLocation>
</comment>
<keyword evidence="7 10" id="KW-0283">Flagellar rotation</keyword>
<evidence type="ECO:0000256" key="1">
    <source>
        <dbReference type="ARBA" id="ARBA00002254"/>
    </source>
</evidence>
<comment type="function">
    <text evidence="1 10">Controls the rotational direction of flagella during chemotaxis.</text>
</comment>
<sequence>MQSNAISEAVPIEARPAGRFGKRAKIIAGAVAALVLGGGVAGYALIGGDKGEDVASAAGDAGSDAYVEVPPMIVNLRSSDAQARFLKLRFIIVAADAGKSEKVRQKLPVILDALQPFLRELRPDDLNGSAAVFRVKEEMMSRATNVLGVGVVRDVLIQDLVQQ</sequence>
<gene>
    <name evidence="11" type="primary">fliL</name>
    <name evidence="11" type="ORF">BHE75_03519</name>
</gene>
<comment type="similarity">
    <text evidence="3 10">Belongs to the FliL family.</text>
</comment>
<organism evidence="11 12">
    <name type="scientific">Edaphosphingomonas haloaromaticamans</name>
    <dbReference type="NCBI Taxonomy" id="653954"/>
    <lineage>
        <taxon>Bacteria</taxon>
        <taxon>Pseudomonadati</taxon>
        <taxon>Pseudomonadota</taxon>
        <taxon>Alphaproteobacteria</taxon>
        <taxon>Sphingomonadales</taxon>
        <taxon>Rhizorhabdaceae</taxon>
        <taxon>Edaphosphingomonas</taxon>
    </lineage>
</organism>
<keyword evidence="12" id="KW-1185">Reference proteome</keyword>
<evidence type="ECO:0000256" key="2">
    <source>
        <dbReference type="ARBA" id="ARBA00004162"/>
    </source>
</evidence>